<dbReference type="SUPFAM" id="SSF101874">
    <property type="entry name" value="YceI-like"/>
    <property type="match status" value="1"/>
</dbReference>
<dbReference type="EMBL" id="JAKLWS010000006">
    <property type="protein sequence ID" value="MCG2588356.1"/>
    <property type="molecule type" value="Genomic_DNA"/>
</dbReference>
<dbReference type="RefSeq" id="WP_237853198.1">
    <property type="nucleotide sequence ID" value="NZ_JAKLWS010000006.1"/>
</dbReference>
<dbReference type="PANTHER" id="PTHR34406:SF1">
    <property type="entry name" value="PROTEIN YCEI"/>
    <property type="match status" value="1"/>
</dbReference>
<dbReference type="InterPro" id="IPR036761">
    <property type="entry name" value="TTHA0802/YceI-like_sf"/>
</dbReference>
<evidence type="ECO:0000313" key="2">
    <source>
        <dbReference type="EMBL" id="MCG2588356.1"/>
    </source>
</evidence>
<evidence type="ECO:0000259" key="1">
    <source>
        <dbReference type="Pfam" id="PF04264"/>
    </source>
</evidence>
<feature type="domain" description="Lipid/polyisoprenoid-binding YceI-like" evidence="1">
    <location>
        <begin position="51"/>
        <end position="205"/>
    </location>
</feature>
<dbReference type="InterPro" id="IPR007372">
    <property type="entry name" value="Lipid/polyisoprenoid-bd_YceI"/>
</dbReference>
<proteinExistence type="predicted"/>
<dbReference type="PANTHER" id="PTHR34406">
    <property type="entry name" value="PROTEIN YCEI"/>
    <property type="match status" value="1"/>
</dbReference>
<dbReference type="Proteomes" id="UP001165366">
    <property type="component" value="Unassembled WGS sequence"/>
</dbReference>
<reference evidence="2" key="1">
    <citation type="submission" date="2022-01" db="EMBL/GenBank/DDBJ databases">
        <authorList>
            <person name="Wang Y."/>
        </authorList>
    </citation>
    <scope>NUCLEOTIDE SEQUENCE</scope>
    <source>
        <strain evidence="2">WB101</strain>
    </source>
</reference>
<reference evidence="2" key="2">
    <citation type="submission" date="2024-05" db="EMBL/GenBank/DDBJ databases">
        <title>Rhodohalobacter halophilus gen. nov., sp. nov., a moderately halophilic member of the family Balneolaceae.</title>
        <authorList>
            <person name="Xia J."/>
        </authorList>
    </citation>
    <scope>NUCLEOTIDE SEQUENCE</scope>
    <source>
        <strain evidence="2">WB101</strain>
    </source>
</reference>
<sequence>MKNFLSITFIKYLLLVSFLLAGVGEVFSFQSTFVPLSESRLWIEGSSNVNEFECQAEEYDGEATIPQEEDPLENVAPVENQILSIKVDIQVDSIECGKRKMNQDLQKALQAEKYPQISFLYQSAELLSEPENPDDGFQLEVQGLLTIAGTTKEIKFTTEAYYINSGSVRARGGTTINMTDFGVEPPTALMGLIRANEELTVNFDLIAKPRNI</sequence>
<protein>
    <submittedName>
        <fullName evidence="2">YceI family protein</fullName>
    </submittedName>
</protein>
<gene>
    <name evidence="2" type="ORF">L6773_07265</name>
</gene>
<keyword evidence="3" id="KW-1185">Reference proteome</keyword>
<dbReference type="Gene3D" id="2.40.128.110">
    <property type="entry name" value="Lipid/polyisoprenoid-binding, YceI-like"/>
    <property type="match status" value="1"/>
</dbReference>
<evidence type="ECO:0000313" key="3">
    <source>
        <dbReference type="Proteomes" id="UP001165366"/>
    </source>
</evidence>
<name>A0ABS9KBY2_9BACT</name>
<accession>A0ABS9KBY2</accession>
<organism evidence="2 3">
    <name type="scientific">Rhodohalobacter sulfatireducens</name>
    <dbReference type="NCBI Taxonomy" id="2911366"/>
    <lineage>
        <taxon>Bacteria</taxon>
        <taxon>Pseudomonadati</taxon>
        <taxon>Balneolota</taxon>
        <taxon>Balneolia</taxon>
        <taxon>Balneolales</taxon>
        <taxon>Balneolaceae</taxon>
        <taxon>Rhodohalobacter</taxon>
    </lineage>
</organism>
<comment type="caution">
    <text evidence="2">The sequence shown here is derived from an EMBL/GenBank/DDBJ whole genome shotgun (WGS) entry which is preliminary data.</text>
</comment>
<dbReference type="Pfam" id="PF04264">
    <property type="entry name" value="YceI"/>
    <property type="match status" value="1"/>
</dbReference>